<keyword evidence="1" id="KW-0694">RNA-binding</keyword>
<dbReference type="Proteomes" id="UP000765509">
    <property type="component" value="Unassembled WGS sequence"/>
</dbReference>
<dbReference type="InterPro" id="IPR001584">
    <property type="entry name" value="Integrase_cat-core"/>
</dbReference>
<keyword evidence="4" id="KW-1185">Reference proteome</keyword>
<dbReference type="PANTHER" id="PTHR37984:SF5">
    <property type="entry name" value="PROTEIN NYNRIN-LIKE"/>
    <property type="match status" value="1"/>
</dbReference>
<evidence type="ECO:0000259" key="2">
    <source>
        <dbReference type="PROSITE" id="PS50994"/>
    </source>
</evidence>
<dbReference type="InterPro" id="IPR041588">
    <property type="entry name" value="Integrase_H2C2"/>
</dbReference>
<dbReference type="GO" id="GO:0003723">
    <property type="term" value="F:RNA binding"/>
    <property type="evidence" value="ECO:0007669"/>
    <property type="project" value="UniProtKB-KW"/>
</dbReference>
<dbReference type="OrthoDB" id="2595244at2759"/>
<dbReference type="PANTHER" id="PTHR37984">
    <property type="entry name" value="PROTEIN CBG26694"/>
    <property type="match status" value="1"/>
</dbReference>
<protein>
    <recommendedName>
        <fullName evidence="2">Integrase catalytic domain-containing protein</fullName>
    </recommendedName>
</protein>
<dbReference type="GO" id="GO:0005634">
    <property type="term" value="C:nucleus"/>
    <property type="evidence" value="ECO:0007669"/>
    <property type="project" value="UniProtKB-ARBA"/>
</dbReference>
<sequence length="256" mass="29495">MTIVHKGGNIHKNADVLSRWPLPNNIDNPAYVPEEASPQIPIEGIIVTDLNTTFFEECHDSPLSGHLSEDRTREKVKTCIWWPMWQKDVEEYCKNCDICQKENKSTGKRLGNMIKIQEPRRPWEIFHMDWVTSLPPGGNKSYNECLVIVYSDRDPKFTSALWTNLHKLFGAKLSFSKDYHPQTDGLAERMIQDLEDMVRILCAYGLEFKDCDGFTNDWCTLSTALELAYKTSINASKNQRSAILEKGWSPNYYNIP</sequence>
<dbReference type="InterPro" id="IPR012337">
    <property type="entry name" value="RNaseH-like_sf"/>
</dbReference>
<feature type="domain" description="Integrase catalytic" evidence="2">
    <location>
        <begin position="148"/>
        <end position="256"/>
    </location>
</feature>
<dbReference type="EMBL" id="AVOT02010057">
    <property type="protein sequence ID" value="MBW0489399.1"/>
    <property type="molecule type" value="Genomic_DNA"/>
</dbReference>
<dbReference type="PROSITE" id="PS50994">
    <property type="entry name" value="INTEGRASE"/>
    <property type="match status" value="1"/>
</dbReference>
<name>A0A9Q3H494_9BASI</name>
<dbReference type="GO" id="GO:0015074">
    <property type="term" value="P:DNA integration"/>
    <property type="evidence" value="ECO:0007669"/>
    <property type="project" value="InterPro"/>
</dbReference>
<dbReference type="Gene3D" id="3.30.420.10">
    <property type="entry name" value="Ribonuclease H-like superfamily/Ribonuclease H"/>
    <property type="match status" value="1"/>
</dbReference>
<proteinExistence type="predicted"/>
<dbReference type="AlphaFoldDB" id="A0A9Q3H494"/>
<dbReference type="SUPFAM" id="SSF53098">
    <property type="entry name" value="Ribonuclease H-like"/>
    <property type="match status" value="1"/>
</dbReference>
<comment type="caution">
    <text evidence="3">The sequence shown here is derived from an EMBL/GenBank/DDBJ whole genome shotgun (WGS) entry which is preliminary data.</text>
</comment>
<evidence type="ECO:0000256" key="1">
    <source>
        <dbReference type="ARBA" id="ARBA00022884"/>
    </source>
</evidence>
<dbReference type="InterPro" id="IPR036397">
    <property type="entry name" value="RNaseH_sf"/>
</dbReference>
<dbReference type="FunFam" id="1.10.340.70:FF:000001">
    <property type="entry name" value="Retrovirus-related Pol polyprotein from transposon gypsy-like Protein"/>
    <property type="match status" value="1"/>
</dbReference>
<dbReference type="Pfam" id="PF17921">
    <property type="entry name" value="Integrase_H2C2"/>
    <property type="match status" value="1"/>
</dbReference>
<accession>A0A9Q3H494</accession>
<dbReference type="InterPro" id="IPR050951">
    <property type="entry name" value="Retrovirus_Pol_polyprotein"/>
</dbReference>
<evidence type="ECO:0000313" key="3">
    <source>
        <dbReference type="EMBL" id="MBW0489399.1"/>
    </source>
</evidence>
<gene>
    <name evidence="3" type="ORF">O181_029114</name>
</gene>
<evidence type="ECO:0000313" key="4">
    <source>
        <dbReference type="Proteomes" id="UP000765509"/>
    </source>
</evidence>
<organism evidence="3 4">
    <name type="scientific">Austropuccinia psidii MF-1</name>
    <dbReference type="NCBI Taxonomy" id="1389203"/>
    <lineage>
        <taxon>Eukaryota</taxon>
        <taxon>Fungi</taxon>
        <taxon>Dikarya</taxon>
        <taxon>Basidiomycota</taxon>
        <taxon>Pucciniomycotina</taxon>
        <taxon>Pucciniomycetes</taxon>
        <taxon>Pucciniales</taxon>
        <taxon>Sphaerophragmiaceae</taxon>
        <taxon>Austropuccinia</taxon>
    </lineage>
</organism>
<dbReference type="Gene3D" id="1.10.340.70">
    <property type="match status" value="1"/>
</dbReference>
<reference evidence="3" key="1">
    <citation type="submission" date="2021-03" db="EMBL/GenBank/DDBJ databases">
        <title>Draft genome sequence of rust myrtle Austropuccinia psidii MF-1, a brazilian biotype.</title>
        <authorList>
            <person name="Quecine M.C."/>
            <person name="Pachon D.M.R."/>
            <person name="Bonatelli M.L."/>
            <person name="Correr F.H."/>
            <person name="Franceschini L.M."/>
            <person name="Leite T.F."/>
            <person name="Margarido G.R.A."/>
            <person name="Almeida C.A."/>
            <person name="Ferrarezi J.A."/>
            <person name="Labate C.A."/>
        </authorList>
    </citation>
    <scope>NUCLEOTIDE SEQUENCE</scope>
    <source>
        <strain evidence="3">MF-1</strain>
    </source>
</reference>